<comment type="similarity">
    <text evidence="2 7">Belongs to the glucose-6-phosphate dehydrogenase family.</text>
</comment>
<evidence type="ECO:0000256" key="4">
    <source>
        <dbReference type="ARBA" id="ARBA00022857"/>
    </source>
</evidence>
<dbReference type="Pfam" id="PF00479">
    <property type="entry name" value="G6PD_N"/>
    <property type="match status" value="1"/>
</dbReference>
<evidence type="ECO:0000256" key="5">
    <source>
        <dbReference type="ARBA" id="ARBA00023002"/>
    </source>
</evidence>
<dbReference type="RefSeq" id="WP_317491575.1">
    <property type="nucleotide sequence ID" value="NZ_CP136051.1"/>
</dbReference>
<dbReference type="InterPro" id="IPR022674">
    <property type="entry name" value="G6P_DH_NAD-bd"/>
</dbReference>
<feature type="binding site" evidence="7">
    <location>
        <position position="153"/>
    </location>
    <ligand>
        <name>NADP(+)</name>
        <dbReference type="ChEBI" id="CHEBI:58349"/>
    </ligand>
</feature>
<feature type="binding site" evidence="7">
    <location>
        <position position="183"/>
    </location>
    <ligand>
        <name>substrate</name>
    </ligand>
</feature>
<keyword evidence="6 7" id="KW-0119">Carbohydrate metabolism</keyword>
<organism evidence="10 11">
    <name type="scientific">Imperialibacter roseus</name>
    <dbReference type="NCBI Taxonomy" id="1324217"/>
    <lineage>
        <taxon>Bacteria</taxon>
        <taxon>Pseudomonadati</taxon>
        <taxon>Bacteroidota</taxon>
        <taxon>Cytophagia</taxon>
        <taxon>Cytophagales</taxon>
        <taxon>Flammeovirgaceae</taxon>
        <taxon>Imperialibacter</taxon>
    </lineage>
</organism>
<dbReference type="SUPFAM" id="SSF51735">
    <property type="entry name" value="NAD(P)-binding Rossmann-fold domains"/>
    <property type="match status" value="1"/>
</dbReference>
<feature type="binding site" evidence="7">
    <location>
        <position position="345"/>
    </location>
    <ligand>
        <name>substrate</name>
    </ligand>
</feature>
<dbReference type="SUPFAM" id="SSF55347">
    <property type="entry name" value="Glyceraldehyde-3-phosphate dehydrogenase-like, C-terminal domain"/>
    <property type="match status" value="1"/>
</dbReference>
<comment type="pathway">
    <text evidence="1 7">Carbohydrate degradation; pentose phosphate pathway; D-ribulose 5-phosphate from D-glucose 6-phosphate (oxidative stage): step 1/3.</text>
</comment>
<evidence type="ECO:0000313" key="10">
    <source>
        <dbReference type="EMBL" id="WOK08946.1"/>
    </source>
</evidence>
<dbReference type="Gene3D" id="3.40.50.720">
    <property type="entry name" value="NAD(P)-binding Rossmann-like Domain"/>
    <property type="match status" value="1"/>
</dbReference>
<dbReference type="Proteomes" id="UP001302349">
    <property type="component" value="Chromosome"/>
</dbReference>
<dbReference type="EC" id="1.1.1.49" evidence="7"/>
<evidence type="ECO:0000256" key="7">
    <source>
        <dbReference type="HAMAP-Rule" id="MF_00966"/>
    </source>
</evidence>
<dbReference type="PANTHER" id="PTHR23429">
    <property type="entry name" value="GLUCOSE-6-PHOSPHATE 1-DEHYDROGENASE G6PD"/>
    <property type="match status" value="1"/>
</dbReference>
<evidence type="ECO:0000256" key="3">
    <source>
        <dbReference type="ARBA" id="ARBA00022526"/>
    </source>
</evidence>
<evidence type="ECO:0000259" key="9">
    <source>
        <dbReference type="Pfam" id="PF02781"/>
    </source>
</evidence>
<evidence type="ECO:0000256" key="6">
    <source>
        <dbReference type="ARBA" id="ARBA00023277"/>
    </source>
</evidence>
<dbReference type="InterPro" id="IPR022675">
    <property type="entry name" value="G6P_DH_C"/>
</dbReference>
<keyword evidence="4 7" id="KW-0521">NADP</keyword>
<dbReference type="Pfam" id="PF02781">
    <property type="entry name" value="G6PD_C"/>
    <property type="match status" value="1"/>
</dbReference>
<comment type="function">
    <text evidence="7">Catalyzes the oxidation of glucose 6-phosphate to 6-phosphogluconolactone.</text>
</comment>
<feature type="active site" description="Proton acceptor" evidence="7">
    <location>
        <position position="245"/>
    </location>
</feature>
<keyword evidence="5 7" id="KW-0560">Oxidoreductase</keyword>
<comment type="caution">
    <text evidence="7">Lacks conserved residue(s) required for the propagation of feature annotation.</text>
</comment>
<reference evidence="10 11" key="1">
    <citation type="journal article" date="2023" name="Microbiol. Resour. Announc.">
        <title>Complete Genome Sequence of Imperialibacter roseus strain P4T.</title>
        <authorList>
            <person name="Tizabi D.R."/>
            <person name="Bachvaroff T."/>
            <person name="Hill R.T."/>
        </authorList>
    </citation>
    <scope>NUCLEOTIDE SEQUENCE [LARGE SCALE GENOMIC DNA]</scope>
    <source>
        <strain evidence="10 11">P4T</strain>
    </source>
</reference>
<protein>
    <recommendedName>
        <fullName evidence="7">Glucose-6-phosphate 1-dehydrogenase</fullName>
        <shortName evidence="7">G6PD</shortName>
        <ecNumber evidence="7">1.1.1.49</ecNumber>
    </recommendedName>
</protein>
<dbReference type="Gene3D" id="3.30.360.10">
    <property type="entry name" value="Dihydrodipicolinate Reductase, domain 2"/>
    <property type="match status" value="1"/>
</dbReference>
<accession>A0ABZ0IZ35</accession>
<dbReference type="NCBIfam" id="TIGR00871">
    <property type="entry name" value="zwf"/>
    <property type="match status" value="1"/>
</dbReference>
<keyword evidence="11" id="KW-1185">Reference proteome</keyword>
<dbReference type="PANTHER" id="PTHR23429:SF0">
    <property type="entry name" value="GLUCOSE-6-PHOSPHATE 1-DEHYDROGENASE"/>
    <property type="match status" value="1"/>
</dbReference>
<evidence type="ECO:0000313" key="11">
    <source>
        <dbReference type="Proteomes" id="UP001302349"/>
    </source>
</evidence>
<sequence length="506" mass="57989">MKKTDNQILTIFGASGDLTERKLIPAVFNLFKRGFLPENYAILGVSRTDFSDEEYRKKVVFDNPHLKASKDNPGELENFAKMVFYQSIDTKAVVDYQLLANRLKTLCNDCHTDQNYIFYLSTPPSLYSVISKNLGEAQLNTEEKGWKRLIVEKPFGYTLESAKELNNQLLESFKEDQIYRIDHYLGKETVQNTLVARFGNTIFEPLWNRIYIEKVEITAAESVGVEKRGGYYDGSGALRDMIQNHLLQLVSLVTMEPPARMDAESIHNEKLKLFRSLRPLTQDDIRDNVIRGQYLNSTIGDKQYPGYREESGVDPESRTETFAALKFYIDNWRWADVPFFVRTGKRLPTRVSEVVIHFKPNHHHLFSQRRIANSQNVLVFRIQPNEGILLKFGLKVPGNGFKVETVNMDFQYDGLTDAYVPEAYERLLLDCMQGDATLYARGDSVIAAWEFVDPILKAWKDDPDLPVYGYPSGTWGPEQANALIENGHGWRNPCANLVDDGLYCEL</sequence>
<dbReference type="InterPro" id="IPR001282">
    <property type="entry name" value="G6P_DH"/>
</dbReference>
<dbReference type="PIRSF" id="PIRSF000110">
    <property type="entry name" value="G6PD"/>
    <property type="match status" value="1"/>
</dbReference>
<feature type="binding site" evidence="7">
    <location>
        <position position="47"/>
    </location>
    <ligand>
        <name>NADP(+)</name>
        <dbReference type="ChEBI" id="CHEBI:58349"/>
    </ligand>
</feature>
<evidence type="ECO:0000256" key="2">
    <source>
        <dbReference type="ARBA" id="ARBA00009975"/>
    </source>
</evidence>
<evidence type="ECO:0000259" key="8">
    <source>
        <dbReference type="Pfam" id="PF00479"/>
    </source>
</evidence>
<dbReference type="EMBL" id="CP136051">
    <property type="protein sequence ID" value="WOK08946.1"/>
    <property type="molecule type" value="Genomic_DNA"/>
</dbReference>
<feature type="domain" description="Glucose-6-phosphate dehydrogenase C-terminal" evidence="9">
    <location>
        <begin position="194"/>
        <end position="490"/>
    </location>
</feature>
<dbReference type="InterPro" id="IPR036291">
    <property type="entry name" value="NAD(P)-bd_dom_sf"/>
</dbReference>
<keyword evidence="3 7" id="KW-0313">Glucose metabolism</keyword>
<name>A0ABZ0IZ35_9BACT</name>
<gene>
    <name evidence="7 10" type="primary">zwf</name>
    <name evidence="10" type="ORF">RT717_09900</name>
</gene>
<feature type="binding site" evidence="7">
    <location>
        <position position="221"/>
    </location>
    <ligand>
        <name>substrate</name>
    </ligand>
</feature>
<comment type="catalytic activity">
    <reaction evidence="7">
        <text>D-glucose 6-phosphate + NADP(+) = 6-phospho-D-glucono-1,5-lactone + NADPH + H(+)</text>
        <dbReference type="Rhea" id="RHEA:15841"/>
        <dbReference type="ChEBI" id="CHEBI:15378"/>
        <dbReference type="ChEBI" id="CHEBI:57783"/>
        <dbReference type="ChEBI" id="CHEBI:57955"/>
        <dbReference type="ChEBI" id="CHEBI:58349"/>
        <dbReference type="ChEBI" id="CHEBI:61548"/>
        <dbReference type="EC" id="1.1.1.49"/>
    </reaction>
</comment>
<proteinExistence type="inferred from homology"/>
<feature type="domain" description="Glucose-6-phosphate dehydrogenase NAD-binding" evidence="8">
    <location>
        <begin position="11"/>
        <end position="192"/>
    </location>
</feature>
<feature type="binding site" evidence="7">
    <location>
        <position position="240"/>
    </location>
    <ligand>
        <name>substrate</name>
    </ligand>
</feature>
<feature type="binding site" evidence="7">
    <location>
        <position position="187"/>
    </location>
    <ligand>
        <name>substrate</name>
    </ligand>
</feature>
<evidence type="ECO:0000256" key="1">
    <source>
        <dbReference type="ARBA" id="ARBA00004937"/>
    </source>
</evidence>
<dbReference type="HAMAP" id="MF_00966">
    <property type="entry name" value="G6PD"/>
    <property type="match status" value="1"/>
</dbReference>
<dbReference type="InterPro" id="IPR019796">
    <property type="entry name" value="G6P_DH_AS"/>
</dbReference>
<dbReference type="PRINTS" id="PR00079">
    <property type="entry name" value="G6PDHDRGNASE"/>
</dbReference>
<dbReference type="PROSITE" id="PS00069">
    <property type="entry name" value="G6P_DEHYDROGENASE"/>
    <property type="match status" value="1"/>
</dbReference>